<name>A0A843UQ80_COLES</name>
<dbReference type="AlphaFoldDB" id="A0A843UQ80"/>
<dbReference type="Proteomes" id="UP000652761">
    <property type="component" value="Unassembled WGS sequence"/>
</dbReference>
<protein>
    <submittedName>
        <fullName evidence="1">Uncharacterized protein</fullName>
    </submittedName>
</protein>
<organism evidence="1 2">
    <name type="scientific">Colocasia esculenta</name>
    <name type="common">Wild taro</name>
    <name type="synonym">Arum esculentum</name>
    <dbReference type="NCBI Taxonomy" id="4460"/>
    <lineage>
        <taxon>Eukaryota</taxon>
        <taxon>Viridiplantae</taxon>
        <taxon>Streptophyta</taxon>
        <taxon>Embryophyta</taxon>
        <taxon>Tracheophyta</taxon>
        <taxon>Spermatophyta</taxon>
        <taxon>Magnoliopsida</taxon>
        <taxon>Liliopsida</taxon>
        <taxon>Araceae</taxon>
        <taxon>Aroideae</taxon>
        <taxon>Colocasieae</taxon>
        <taxon>Colocasia</taxon>
    </lineage>
</organism>
<proteinExistence type="predicted"/>
<gene>
    <name evidence="1" type="ORF">Taro_014464</name>
</gene>
<sequence>MLAPIHSFSACLIGVHDTGCVDNNEGELSKSDRHQLWCAVSNVKACRVVGNILGVAANLALLRVDLWL</sequence>
<reference evidence="1" key="1">
    <citation type="submission" date="2017-07" db="EMBL/GenBank/DDBJ databases">
        <title>Taro Niue Genome Assembly and Annotation.</title>
        <authorList>
            <person name="Atibalentja N."/>
            <person name="Keating K."/>
            <person name="Fields C.J."/>
        </authorList>
    </citation>
    <scope>NUCLEOTIDE SEQUENCE</scope>
    <source>
        <strain evidence="1">Niue_2</strain>
        <tissue evidence="1">Leaf</tissue>
    </source>
</reference>
<evidence type="ECO:0000313" key="2">
    <source>
        <dbReference type="Proteomes" id="UP000652761"/>
    </source>
</evidence>
<dbReference type="EMBL" id="NMUH01000602">
    <property type="protein sequence ID" value="MQL81999.1"/>
    <property type="molecule type" value="Genomic_DNA"/>
</dbReference>
<keyword evidence="2" id="KW-1185">Reference proteome</keyword>
<accession>A0A843UQ80</accession>
<comment type="caution">
    <text evidence="1">The sequence shown here is derived from an EMBL/GenBank/DDBJ whole genome shotgun (WGS) entry which is preliminary data.</text>
</comment>
<evidence type="ECO:0000313" key="1">
    <source>
        <dbReference type="EMBL" id="MQL81999.1"/>
    </source>
</evidence>